<dbReference type="Gene3D" id="3.30.450.40">
    <property type="match status" value="1"/>
</dbReference>
<keyword evidence="7" id="KW-1185">Reference proteome</keyword>
<dbReference type="Pfam" id="PF00989">
    <property type="entry name" value="PAS"/>
    <property type="match status" value="1"/>
</dbReference>
<dbReference type="CDD" id="cd14014">
    <property type="entry name" value="STKc_PknB_like"/>
    <property type="match status" value="1"/>
</dbReference>
<proteinExistence type="predicted"/>
<keyword evidence="6" id="KW-0548">Nucleotidyltransferase</keyword>
<feature type="domain" description="PAC" evidence="4">
    <location>
        <begin position="1567"/>
        <end position="1617"/>
    </location>
</feature>
<dbReference type="Pfam" id="PF01590">
    <property type="entry name" value="GAF"/>
    <property type="match status" value="1"/>
</dbReference>
<dbReference type="Gene3D" id="3.30.450.20">
    <property type="entry name" value="PAS domain"/>
    <property type="match status" value="1"/>
</dbReference>
<dbReference type="Gene3D" id="1.10.510.10">
    <property type="entry name" value="Transferase(Phosphotransferase) domain 1"/>
    <property type="match status" value="1"/>
</dbReference>
<dbReference type="SMART" id="SM00091">
    <property type="entry name" value="PAS"/>
    <property type="match status" value="1"/>
</dbReference>
<dbReference type="SUPFAM" id="SSF55785">
    <property type="entry name" value="PYP-like sensor domain (PAS domain)"/>
    <property type="match status" value="1"/>
</dbReference>
<dbReference type="Pfam" id="PF00990">
    <property type="entry name" value="GGDEF"/>
    <property type="match status" value="1"/>
</dbReference>
<dbReference type="SUPFAM" id="SSF56112">
    <property type="entry name" value="Protein kinase-like (PK-like)"/>
    <property type="match status" value="1"/>
</dbReference>
<dbReference type="SMART" id="SM00267">
    <property type="entry name" value="GGDEF"/>
    <property type="match status" value="1"/>
</dbReference>
<dbReference type="SUPFAM" id="SSF52540">
    <property type="entry name" value="P-loop containing nucleoside triphosphate hydrolases"/>
    <property type="match status" value="1"/>
</dbReference>
<dbReference type="InterPro" id="IPR035965">
    <property type="entry name" value="PAS-like_dom_sf"/>
</dbReference>
<dbReference type="InterPro" id="IPR029787">
    <property type="entry name" value="Nucleotide_cyclase"/>
</dbReference>
<evidence type="ECO:0000259" key="2">
    <source>
        <dbReference type="PROSITE" id="PS50011"/>
    </source>
</evidence>
<dbReference type="Pfam" id="PF13191">
    <property type="entry name" value="AAA_16"/>
    <property type="match status" value="1"/>
</dbReference>
<dbReference type="CDD" id="cd00130">
    <property type="entry name" value="PAS"/>
    <property type="match status" value="1"/>
</dbReference>
<dbReference type="SMART" id="SM00065">
    <property type="entry name" value="GAF"/>
    <property type="match status" value="1"/>
</dbReference>
<organism evidence="6 7">
    <name type="scientific">Roseateles agri</name>
    <dbReference type="NCBI Taxonomy" id="3098619"/>
    <lineage>
        <taxon>Bacteria</taxon>
        <taxon>Pseudomonadati</taxon>
        <taxon>Pseudomonadota</taxon>
        <taxon>Betaproteobacteria</taxon>
        <taxon>Burkholderiales</taxon>
        <taxon>Sphaerotilaceae</taxon>
        <taxon>Roseateles</taxon>
    </lineage>
</organism>
<feature type="domain" description="GGDEF" evidence="5">
    <location>
        <begin position="1649"/>
        <end position="1785"/>
    </location>
</feature>
<dbReference type="SUPFAM" id="SSF55073">
    <property type="entry name" value="Nucleotide cyclase"/>
    <property type="match status" value="1"/>
</dbReference>
<dbReference type="PANTHER" id="PTHR43642">
    <property type="entry name" value="HYBRID SIGNAL TRANSDUCTION HISTIDINE KINASE G"/>
    <property type="match status" value="1"/>
</dbReference>
<dbReference type="InterPro" id="IPR027417">
    <property type="entry name" value="P-loop_NTPase"/>
</dbReference>
<dbReference type="CDD" id="cd01949">
    <property type="entry name" value="GGDEF"/>
    <property type="match status" value="1"/>
</dbReference>
<dbReference type="NCBIfam" id="TIGR00254">
    <property type="entry name" value="GGDEF"/>
    <property type="match status" value="1"/>
</dbReference>
<evidence type="ECO:0000313" key="6">
    <source>
        <dbReference type="EMBL" id="MDY0746330.1"/>
    </source>
</evidence>
<dbReference type="PROSITE" id="PS50011">
    <property type="entry name" value="PROTEIN_KINASE_DOM"/>
    <property type="match status" value="1"/>
</dbReference>
<feature type="domain" description="Protein kinase" evidence="2">
    <location>
        <begin position="20"/>
        <end position="281"/>
    </location>
</feature>
<dbReference type="InterPro" id="IPR003018">
    <property type="entry name" value="GAF"/>
</dbReference>
<dbReference type="Proteomes" id="UP001285263">
    <property type="component" value="Unassembled WGS sequence"/>
</dbReference>
<evidence type="ECO:0000256" key="1">
    <source>
        <dbReference type="ARBA" id="ARBA00004167"/>
    </source>
</evidence>
<dbReference type="SUPFAM" id="SSF55781">
    <property type="entry name" value="GAF domain-like"/>
    <property type="match status" value="1"/>
</dbReference>
<dbReference type="Gene3D" id="3.40.50.300">
    <property type="entry name" value="P-loop containing nucleotide triphosphate hydrolases"/>
    <property type="match status" value="1"/>
</dbReference>
<dbReference type="InterPro" id="IPR000014">
    <property type="entry name" value="PAS"/>
</dbReference>
<dbReference type="Gene3D" id="3.30.70.270">
    <property type="match status" value="1"/>
</dbReference>
<comment type="caution">
    <text evidence="6">The sequence shown here is derived from an EMBL/GenBank/DDBJ whole genome shotgun (WGS) entry which is preliminary data.</text>
</comment>
<dbReference type="InterPro" id="IPR041664">
    <property type="entry name" value="AAA_16"/>
</dbReference>
<dbReference type="PANTHER" id="PTHR43642:SF1">
    <property type="entry name" value="HYBRID SIGNAL TRANSDUCTION HISTIDINE KINASE G"/>
    <property type="match status" value="1"/>
</dbReference>
<dbReference type="EC" id="2.7.7.65" evidence="6"/>
<evidence type="ECO:0000259" key="4">
    <source>
        <dbReference type="PROSITE" id="PS50113"/>
    </source>
</evidence>
<gene>
    <name evidence="6" type="ORF">SNE35_17595</name>
</gene>
<dbReference type="InterPro" id="IPR053159">
    <property type="entry name" value="Hybrid_Histidine_Kinase"/>
</dbReference>
<dbReference type="RefSeq" id="WP_320424232.1">
    <property type="nucleotide sequence ID" value="NZ_JAXCLA010000005.1"/>
</dbReference>
<dbReference type="Pfam" id="PF00069">
    <property type="entry name" value="Pkinase"/>
    <property type="match status" value="1"/>
</dbReference>
<feature type="domain" description="PAS" evidence="3">
    <location>
        <begin position="1495"/>
        <end position="1569"/>
    </location>
</feature>
<reference evidence="6 7" key="1">
    <citation type="submission" date="2023-11" db="EMBL/GenBank/DDBJ databases">
        <title>Paucibacter sp. nov., isolated from fresh soil in Korea.</title>
        <authorList>
            <person name="Le N.T.T."/>
        </authorList>
    </citation>
    <scope>NUCLEOTIDE SEQUENCE [LARGE SCALE GENOMIC DNA]</scope>
    <source>
        <strain evidence="6 7">R3-3</strain>
    </source>
</reference>
<dbReference type="InterPro" id="IPR000719">
    <property type="entry name" value="Prot_kinase_dom"/>
</dbReference>
<dbReference type="NCBIfam" id="TIGR00229">
    <property type="entry name" value="sensory_box"/>
    <property type="match status" value="1"/>
</dbReference>
<dbReference type="EMBL" id="JAXCLA010000005">
    <property type="protein sequence ID" value="MDY0746330.1"/>
    <property type="molecule type" value="Genomic_DNA"/>
</dbReference>
<dbReference type="InterPro" id="IPR043128">
    <property type="entry name" value="Rev_trsase/Diguanyl_cyclase"/>
</dbReference>
<sequence>MGFPVDSDPGYRPGGTVDAWRVTDVLHLSRRSHLVRATDEQGRTAVLKFLRPPVPSVQELGRFRHAFEIACRFEHPNILRPLQLQSHAGRPYMVLPDLHAVSLRDRLHEGVLDNESAVLLALRLVDALRVIHAQGVIHRDLNPGNILVSPQGLTVVSLTDFGLAAEISSERPLLLRADVVEGSLSTLAPEQTGRMSRDVDYRADFYSLGATLFEALTGEPVFAFNDAAQAVHAHLALPAPLATQRRADVFAPLASIIRHCLHKDPEVRYQSHQTLEQDLTLCLNTLRAGMELRDFQPGLGDQLGRFQISGRLYGREAPLDQLADAFEAAATGPCRLVAVAGFSGIGKTSLVTAAHRSLLAQRGSFAAAKFDQFGQDRPYGALLSTLAQRARQILALPPQRQQIWRERLLGQLGVNAAVVAEAVPEFQALLPEAPAPLALGPAESENRFLRSMRLCLSALAAEGQPQTLFLDDLQWADRASRRLLREWVTDAGLQHTLFVIAYRDNEVPPEHPFSQDLLEFRELGPRFLALQMGPLSLASSTLLLADSLQRSPEDVTELATLCQAKTAGNPFFLRRFLEDLVARGLVFFDQGSQHWQWSLASIAQAQMAENVVALMVEQLRALTPACRHALTVAACLGAHFDLATLATALNRQAPVVAGALMPALQGQLIVPASQLYRYAPLLDEAETATSEVRYAFAHDRVQEAAYRLVSSAEHAELHLRIGRLLRSRHEPPHLPFEVLKHFNAAGDLVSDPAERAELAAANEQASVRAMNAAAFDLAADYADRALALRAESDWASEPEALLRLTLHAARMAYLAGRGQRMDSLLDTGLARVRTHMQAGREQQAQLLEVRIEAFYAQGQLTETLDLGLQVLAMLDAELPQAGTPQQVVTLIAAARDEIVAMGFDRLTELPPMDDARILQLMSLSAKMTAAAYIARPTLLPLLTVFQVRLMLRHGHVPGALSGYSVMGLMCAEFLGDYALAYRLGRMSMDLVQAHGWQQVYAHASFSFNAFLSHWIDPLPQSLPGLMATHQNGLEFGNLRHAGLGLYVHDYHAFLAGQPLAPLAASLEAHELGLRRMRQPVAADYESALLATVRTLQSPDLPEHVFGDELADIYAQRKDQTGLMFLHAWRALLFFLAERHEPALREAQAAAGLFAAARGMHAVPLVVFIGAMAGLRIGADHAVANAEEALQKLGRWNAAGPGTFSAKYHILSAELLAAKGQASLPECERAVASAGTPLDAALAQRTRAQLLPEGSAARQQALAEARLHLLQWGAVGAAAALPLAQPRPLQSERGDAADVSSLMKAMQAVTREAALPQLLQRLTEVVAENAGAQRAAIVLAGSAQGDGADPSSRWWLQADARLPAEARVLDHIALEDAAELLPLGVLRPVLATGATVLIDDARSDADASAEPYFRARGTRSALSVALVKQGRTVGALYLENDSASGVFTRGRVEFLELLCANVVNAVDNARLVAELQALTSSLERRVEQRTLELRKTEERLRAILDNAPMPMTLTRRSDGVLIYANEPAARTVNRPLSEIVGRPARGFYRNPQEREVILSKYHSQQRLSSEEVCLVAADGSDRWVRLSMVPVVYNDEVADLTTIVDITERKTLELELQRLATTDSLTGAANRRSFLEHASAEIARSRRYDMPMALLMLDIDHFKLINDSLGHAMGDDALRTVHQECSKLVRAQDVIGRLGGEEFAVLLPQTSHEAAMGLAERLRQQIGGIALRKPDQPPDSIHKVTASFGVTVLKPDDRLVDDLLLRADEALYLAKRRGRNCVVGSA</sequence>
<dbReference type="InterPro" id="IPR000160">
    <property type="entry name" value="GGDEF_dom"/>
</dbReference>
<evidence type="ECO:0000313" key="7">
    <source>
        <dbReference type="Proteomes" id="UP001285263"/>
    </source>
</evidence>
<comment type="subcellular location">
    <subcellularLocation>
        <location evidence="1">Membrane</location>
        <topology evidence="1">Single-pass membrane protein</topology>
    </subcellularLocation>
</comment>
<protein>
    <submittedName>
        <fullName evidence="6">Diguanylate cyclase</fullName>
        <ecNumber evidence="6">2.7.7.65</ecNumber>
    </submittedName>
</protein>
<dbReference type="PROSITE" id="PS50887">
    <property type="entry name" value="GGDEF"/>
    <property type="match status" value="1"/>
</dbReference>
<dbReference type="PROSITE" id="PS50112">
    <property type="entry name" value="PAS"/>
    <property type="match status" value="1"/>
</dbReference>
<dbReference type="InterPro" id="IPR029016">
    <property type="entry name" value="GAF-like_dom_sf"/>
</dbReference>
<evidence type="ECO:0000259" key="5">
    <source>
        <dbReference type="PROSITE" id="PS50887"/>
    </source>
</evidence>
<name>A0ABU5DJ65_9BURK</name>
<dbReference type="GO" id="GO:0052621">
    <property type="term" value="F:diguanylate cyclase activity"/>
    <property type="evidence" value="ECO:0007669"/>
    <property type="project" value="UniProtKB-EC"/>
</dbReference>
<evidence type="ECO:0000259" key="3">
    <source>
        <dbReference type="PROSITE" id="PS50112"/>
    </source>
</evidence>
<accession>A0ABU5DJ65</accession>
<keyword evidence="6" id="KW-0808">Transferase</keyword>
<dbReference type="PROSITE" id="PS50113">
    <property type="entry name" value="PAC"/>
    <property type="match status" value="1"/>
</dbReference>
<dbReference type="InterPro" id="IPR011009">
    <property type="entry name" value="Kinase-like_dom_sf"/>
</dbReference>
<dbReference type="InterPro" id="IPR013767">
    <property type="entry name" value="PAS_fold"/>
</dbReference>
<dbReference type="InterPro" id="IPR000700">
    <property type="entry name" value="PAS-assoc_C"/>
</dbReference>